<feature type="signal peptide" evidence="3">
    <location>
        <begin position="1"/>
        <end position="21"/>
    </location>
</feature>
<dbReference type="OrthoDB" id="7614304at2759"/>
<feature type="region of interest" description="Disordered" evidence="1">
    <location>
        <begin position="130"/>
        <end position="156"/>
    </location>
</feature>
<dbReference type="Proteomes" id="UP000494165">
    <property type="component" value="Unassembled WGS sequence"/>
</dbReference>
<keyword evidence="2" id="KW-0472">Membrane</keyword>
<name>A0A8S1BS34_9INSE</name>
<dbReference type="EMBL" id="CADEPI010000002">
    <property type="protein sequence ID" value="CAB3359918.1"/>
    <property type="molecule type" value="Genomic_DNA"/>
</dbReference>
<evidence type="ECO:0000313" key="4">
    <source>
        <dbReference type="EMBL" id="CAB3359918.1"/>
    </source>
</evidence>
<proteinExistence type="predicted"/>
<feature type="chain" id="PRO_5035716845" evidence="3">
    <location>
        <begin position="22"/>
        <end position="267"/>
    </location>
</feature>
<dbReference type="AlphaFoldDB" id="A0A8S1BS34"/>
<feature type="transmembrane region" description="Helical" evidence="2">
    <location>
        <begin position="194"/>
        <end position="216"/>
    </location>
</feature>
<keyword evidence="2" id="KW-0812">Transmembrane</keyword>
<keyword evidence="3" id="KW-0732">Signal</keyword>
<comment type="caution">
    <text evidence="4">The sequence shown here is derived from an EMBL/GenBank/DDBJ whole genome shotgun (WGS) entry which is preliminary data.</text>
</comment>
<evidence type="ECO:0000256" key="3">
    <source>
        <dbReference type="SAM" id="SignalP"/>
    </source>
</evidence>
<sequence length="267" mass="29183">MKTNLVCLVLFLIAQPAAVKSLPIENETTTQESNIATPDAEDAKKLATTAGIETSTPEGVSTTEPAPTLTTTKAITMVNSSAVATIKPSNGFSTTTYSPVMNMIKNIGYGFRIILKLLAPLFSRSVNQREFVSPKGDDTPEYEDFDEQDSDDGSQNKALTNSFMRVVRQVAETGRQGYAGYYDFIVNEYSYKFWAAYMLFASGLLIYSAIAAIYYAKFNTSAVDYEIYDEARSMSTPGANPLGLVGSLISVHTFQQIMDAISSEKFS</sequence>
<feature type="compositionally biased region" description="Acidic residues" evidence="1">
    <location>
        <begin position="139"/>
        <end position="152"/>
    </location>
</feature>
<reference evidence="4 5" key="1">
    <citation type="submission" date="2020-04" db="EMBL/GenBank/DDBJ databases">
        <authorList>
            <person name="Alioto T."/>
            <person name="Alioto T."/>
            <person name="Gomez Garrido J."/>
        </authorList>
    </citation>
    <scope>NUCLEOTIDE SEQUENCE [LARGE SCALE GENOMIC DNA]</scope>
</reference>
<organism evidence="4 5">
    <name type="scientific">Cloeon dipterum</name>
    <dbReference type="NCBI Taxonomy" id="197152"/>
    <lineage>
        <taxon>Eukaryota</taxon>
        <taxon>Metazoa</taxon>
        <taxon>Ecdysozoa</taxon>
        <taxon>Arthropoda</taxon>
        <taxon>Hexapoda</taxon>
        <taxon>Insecta</taxon>
        <taxon>Pterygota</taxon>
        <taxon>Palaeoptera</taxon>
        <taxon>Ephemeroptera</taxon>
        <taxon>Pisciforma</taxon>
        <taxon>Baetidae</taxon>
        <taxon>Cloeon</taxon>
    </lineage>
</organism>
<keyword evidence="2" id="KW-1133">Transmembrane helix</keyword>
<gene>
    <name evidence="4" type="ORF">CLODIP_2_CD07959</name>
</gene>
<evidence type="ECO:0000256" key="2">
    <source>
        <dbReference type="SAM" id="Phobius"/>
    </source>
</evidence>
<evidence type="ECO:0000256" key="1">
    <source>
        <dbReference type="SAM" id="MobiDB-lite"/>
    </source>
</evidence>
<keyword evidence="5" id="KW-1185">Reference proteome</keyword>
<evidence type="ECO:0000313" key="5">
    <source>
        <dbReference type="Proteomes" id="UP000494165"/>
    </source>
</evidence>
<accession>A0A8S1BS34</accession>
<protein>
    <submittedName>
        <fullName evidence="4">Uncharacterized protein</fullName>
    </submittedName>
</protein>